<name>A0A8H2WD59_9AGAM</name>
<comment type="similarity">
    <text evidence="1">Belongs to the glycosyl hydrolase 31 family.</text>
</comment>
<dbReference type="Pfam" id="PF21365">
    <property type="entry name" value="Glyco_hydro_31_3rd"/>
    <property type="match status" value="1"/>
</dbReference>
<proteinExistence type="inferred from homology"/>
<dbReference type="SUPFAM" id="SSF51445">
    <property type="entry name" value="(Trans)glycosidases"/>
    <property type="match status" value="1"/>
</dbReference>
<dbReference type="InterPro" id="IPR025887">
    <property type="entry name" value="Glyco_hydro_31_N_dom"/>
</dbReference>
<dbReference type="InterPro" id="IPR000322">
    <property type="entry name" value="Glyco_hydro_31_TIM"/>
</dbReference>
<dbReference type="PANTHER" id="PTHR22762">
    <property type="entry name" value="ALPHA-GLUCOSIDASE"/>
    <property type="match status" value="1"/>
</dbReference>
<protein>
    <recommendedName>
        <fullName evidence="7">Glycoside hydrolase family 31 N-terminal domain-containing protein</fullName>
    </recommendedName>
</protein>
<evidence type="ECO:0000313" key="5">
    <source>
        <dbReference type="EMBL" id="CAE6368098.1"/>
    </source>
</evidence>
<dbReference type="PANTHER" id="PTHR22762:SF120">
    <property type="entry name" value="HETEROGLYCAN GLUCOSIDASE 1"/>
    <property type="match status" value="1"/>
</dbReference>
<dbReference type="AlphaFoldDB" id="A0A8H2WD59"/>
<organism evidence="5 6">
    <name type="scientific">Rhizoctonia solani</name>
    <dbReference type="NCBI Taxonomy" id="456999"/>
    <lineage>
        <taxon>Eukaryota</taxon>
        <taxon>Fungi</taxon>
        <taxon>Dikarya</taxon>
        <taxon>Basidiomycota</taxon>
        <taxon>Agaricomycotina</taxon>
        <taxon>Agaricomycetes</taxon>
        <taxon>Cantharellales</taxon>
        <taxon>Ceratobasidiaceae</taxon>
        <taxon>Rhizoctonia</taxon>
    </lineage>
</organism>
<accession>A0A8H2WD59</accession>
<feature type="domain" description="Glycoside hydrolase family 31 TIM barrel" evidence="2">
    <location>
        <begin position="352"/>
        <end position="777"/>
    </location>
</feature>
<dbReference type="Gene3D" id="3.20.20.80">
    <property type="entry name" value="Glycosidases"/>
    <property type="match status" value="1"/>
</dbReference>
<evidence type="ECO:0000259" key="4">
    <source>
        <dbReference type="Pfam" id="PF21365"/>
    </source>
</evidence>
<dbReference type="Proteomes" id="UP000663846">
    <property type="component" value="Unassembled WGS sequence"/>
</dbReference>
<evidence type="ECO:0000259" key="2">
    <source>
        <dbReference type="Pfam" id="PF01055"/>
    </source>
</evidence>
<dbReference type="GO" id="GO:0004553">
    <property type="term" value="F:hydrolase activity, hydrolyzing O-glycosyl compounds"/>
    <property type="evidence" value="ECO:0007669"/>
    <property type="project" value="InterPro"/>
</dbReference>
<dbReference type="InterPro" id="IPR013780">
    <property type="entry name" value="Glyco_hydro_b"/>
</dbReference>
<dbReference type="InterPro" id="IPR048395">
    <property type="entry name" value="Glyco_hydro_31_C"/>
</dbReference>
<feature type="domain" description="Glycosyl hydrolase family 31 C-terminal" evidence="4">
    <location>
        <begin position="803"/>
        <end position="906"/>
    </location>
</feature>
<dbReference type="Pfam" id="PF01055">
    <property type="entry name" value="Glyco_hydro_31_2nd"/>
    <property type="match status" value="1"/>
</dbReference>
<reference evidence="5" key="1">
    <citation type="submission" date="2021-01" db="EMBL/GenBank/DDBJ databases">
        <authorList>
            <person name="Kaushik A."/>
        </authorList>
    </citation>
    <scope>NUCLEOTIDE SEQUENCE</scope>
    <source>
        <strain evidence="5">AG1-1C</strain>
    </source>
</reference>
<dbReference type="EMBL" id="CAJMWS010000117">
    <property type="protein sequence ID" value="CAE6368098.1"/>
    <property type="molecule type" value="Genomic_DNA"/>
</dbReference>
<evidence type="ECO:0000256" key="1">
    <source>
        <dbReference type="ARBA" id="ARBA00007806"/>
    </source>
</evidence>
<evidence type="ECO:0000259" key="3">
    <source>
        <dbReference type="Pfam" id="PF13802"/>
    </source>
</evidence>
<dbReference type="Gene3D" id="2.60.40.1760">
    <property type="entry name" value="glycosyl hydrolase (family 31)"/>
    <property type="match status" value="1"/>
</dbReference>
<feature type="domain" description="Glycoside hydrolase family 31 N-terminal" evidence="3">
    <location>
        <begin position="71"/>
        <end position="309"/>
    </location>
</feature>
<dbReference type="CDD" id="cd14752">
    <property type="entry name" value="GH31_N"/>
    <property type="match status" value="1"/>
</dbReference>
<dbReference type="InterPro" id="IPR011013">
    <property type="entry name" value="Gal_mutarotase_sf_dom"/>
</dbReference>
<dbReference type="SUPFAM" id="SSF74650">
    <property type="entry name" value="Galactose mutarotase-like"/>
    <property type="match status" value="1"/>
</dbReference>
<evidence type="ECO:0008006" key="7">
    <source>
        <dbReference type="Google" id="ProtNLM"/>
    </source>
</evidence>
<dbReference type="InterPro" id="IPR017853">
    <property type="entry name" value="GH"/>
</dbReference>
<dbReference type="GO" id="GO:0030246">
    <property type="term" value="F:carbohydrate binding"/>
    <property type="evidence" value="ECO:0007669"/>
    <property type="project" value="InterPro"/>
</dbReference>
<comment type="caution">
    <text evidence="5">The sequence shown here is derived from an EMBL/GenBank/DDBJ whole genome shotgun (WGS) entry which is preliminary data.</text>
</comment>
<sequence length="1110" mass="128142">MTYNKQSDPYRYVKAEDFFSDLDSEDGRLQWARVENVEIVPDQFDAQGGITNRTCDHGLAFRDDNNKIFLIQFIRPTVFRIRFNPRYASAEQYSIWNSRNLVQDTLADLISTLDRFERVSWEVHGRDEGDLVVIESRPTFGANNLSARAPATVDPEGYYMQLRIRKRNFKIIALQPVCRTRSWEDDDLRSFGICGPDETKYDLKVVWQTKPSGILYSDKATVVEVEKPGRARYLGFGEQGGRQLLKTKVIIDYFNYDNMTYSQVYNHGPLDSREPLYHSEPFWMEVGQHPGYKLKIASFVDNFSQVCLDIGSKDNSVFRVATRFNCMQLFVVAGTSISDVITSYTSIVGRPLLKPRYVLGYHQGCYGYDTPQKILEVVKAYRDAEFPLDGLHLDVDIQRNYKTFTVDPNVFPAPEKLFQDLRDQGVKCSTNITPFINGDDDPEYSTLQEAMKNGYLVDDRRFLQDNGPKDANEDQYMLFRCGHKSEFQASDSNQEPRDHYEPKDRIELSETWNTGKPFRGGVWYGGSLGRPGYYPDLNRKEVRVWWGKQYDYLISLGLEFVWQDMTSPCMGASYGDMRSFPFRLWLSSDSIKSIKEKSPSDQQPRLPAIRIWSLYAFNLHKATYNGWNYNPRRKGKRNFIIGRGGFIGLHRYAGLWTGDNSSRWDFLRVSVAQVLSLGLSGISISGADVGGFEPGSEGEQWANPELLMRWYCAYSLLPWFRNHYNGKSGKKLFQEPFRYAEKVHEAPEDEKWLYTTTLPICRYYVMLRYTLLQLLYDQMFDNLLTGLPIARSLMYPKIITNEQDSSLVGENSDFLDDEYMVGDDLLVAPILHPQGSEWEPVTRVVYLPRPNSWWQCNLRAEGPDSAVPLGSEFKGGSLVPYDARLGLEESRIPYVTPMFIKFGAIIPQIEPRMYAEDYQSKPNPITIHVYPGHTGPNRSYDLYLDDGVSRESAPTAKGLRIQQRLSIDKLRERQTTDDDRKFSTDAFGDKQAEDVYWKVRIFQASGSRVSETSHNHLPGQPKTITRSIELWTIHKHERFDPTLINGPVYRLFIWGEPKCGEAFANAEWEDPLDSPITERFYDESKNAWVIELPIWDVAEKDYILKCRYLA</sequence>
<evidence type="ECO:0000313" key="6">
    <source>
        <dbReference type="Proteomes" id="UP000663846"/>
    </source>
</evidence>
<dbReference type="GO" id="GO:0005975">
    <property type="term" value="P:carbohydrate metabolic process"/>
    <property type="evidence" value="ECO:0007669"/>
    <property type="project" value="InterPro"/>
</dbReference>
<dbReference type="Pfam" id="PF13802">
    <property type="entry name" value="Gal_mutarotas_2"/>
    <property type="match status" value="1"/>
</dbReference>
<dbReference type="Gene3D" id="2.60.40.1180">
    <property type="entry name" value="Golgi alpha-mannosidase II"/>
    <property type="match status" value="2"/>
</dbReference>
<gene>
    <name evidence="5" type="ORF">RDB_LOCUS24106</name>
</gene>